<evidence type="ECO:0000259" key="2">
    <source>
        <dbReference type="Pfam" id="PF02481"/>
    </source>
</evidence>
<evidence type="ECO:0000313" key="5">
    <source>
        <dbReference type="Proteomes" id="UP001236014"/>
    </source>
</evidence>
<name>A0A9Y2IGL6_9PSEU</name>
<dbReference type="KEGG" id="acab:QRX50_46885"/>
<accession>A0A9Y2IGL6</accession>
<evidence type="ECO:0000259" key="3">
    <source>
        <dbReference type="Pfam" id="PF17782"/>
    </source>
</evidence>
<dbReference type="Gene3D" id="1.10.10.10">
    <property type="entry name" value="Winged helix-like DNA-binding domain superfamily/Winged helix DNA-binding domain"/>
    <property type="match status" value="1"/>
</dbReference>
<dbReference type="PANTHER" id="PTHR43022:SF1">
    <property type="entry name" value="PROTEIN SMF"/>
    <property type="match status" value="1"/>
</dbReference>
<organism evidence="4 5">
    <name type="scientific">Amycolatopsis carbonis</name>
    <dbReference type="NCBI Taxonomy" id="715471"/>
    <lineage>
        <taxon>Bacteria</taxon>
        <taxon>Bacillati</taxon>
        <taxon>Actinomycetota</taxon>
        <taxon>Actinomycetes</taxon>
        <taxon>Pseudonocardiales</taxon>
        <taxon>Pseudonocardiaceae</taxon>
        <taxon>Amycolatopsis</taxon>
    </lineage>
</organism>
<feature type="domain" description="DprA winged helix" evidence="3">
    <location>
        <begin position="323"/>
        <end position="379"/>
    </location>
</feature>
<dbReference type="GO" id="GO:0009294">
    <property type="term" value="P:DNA-mediated transformation"/>
    <property type="evidence" value="ECO:0007669"/>
    <property type="project" value="InterPro"/>
</dbReference>
<dbReference type="AlphaFoldDB" id="A0A9Y2IGL6"/>
<comment type="similarity">
    <text evidence="1">Belongs to the DprA/Smf family.</text>
</comment>
<dbReference type="EMBL" id="CP127294">
    <property type="protein sequence ID" value="WIX78780.1"/>
    <property type="molecule type" value="Genomic_DNA"/>
</dbReference>
<proteinExistence type="inferred from homology"/>
<dbReference type="InterPro" id="IPR041614">
    <property type="entry name" value="DprA_WH"/>
</dbReference>
<protein>
    <submittedName>
        <fullName evidence="4">DNA-processing protein DprA</fullName>
    </submittedName>
</protein>
<dbReference type="NCBIfam" id="TIGR00732">
    <property type="entry name" value="dprA"/>
    <property type="match status" value="1"/>
</dbReference>
<dbReference type="PANTHER" id="PTHR43022">
    <property type="entry name" value="PROTEIN SMF"/>
    <property type="match status" value="1"/>
</dbReference>
<dbReference type="SUPFAM" id="SSF102405">
    <property type="entry name" value="MCP/YpsA-like"/>
    <property type="match status" value="1"/>
</dbReference>
<sequence>MTALPTEQPVATATDEERLARAYLLRVGEPPAPALVAFVGERGPVEAAARVRSGDCPDKVRRETAARREVDLAEQDLETAARTQARLVVPEDHEWPAWPLLSLAVASGRGVENVAAPLGLWVRGGANLAKAADRAVAVVGARLATNYGEHNSAEFAHGLATRGVPVFSGAALGIDGAAHRGALGAGGVTVAVLGCAVDIGYPAGHVDLLKRIADNGGAVVSEYAPGTPPARHRFLVRNRLIAGLTDGTVVIEAGIRSGARNTATTAGALGKVVMALPGPVQSANSAGCHALIRDCKATLVTSVDEVIDTVGRFGPAPEPENPRPRRPTDVLAPEALRVYEALVPRAGRSADQVATESGVPVDRVRALLPELEIDGFAVRGDTGWRRIVRSAPK</sequence>
<keyword evidence="5" id="KW-1185">Reference proteome</keyword>
<dbReference type="Pfam" id="PF02481">
    <property type="entry name" value="DNA_processg_A"/>
    <property type="match status" value="1"/>
</dbReference>
<dbReference type="InterPro" id="IPR003488">
    <property type="entry name" value="DprA"/>
</dbReference>
<dbReference type="InterPro" id="IPR036388">
    <property type="entry name" value="WH-like_DNA-bd_sf"/>
</dbReference>
<evidence type="ECO:0000313" key="4">
    <source>
        <dbReference type="EMBL" id="WIX78780.1"/>
    </source>
</evidence>
<dbReference type="InterPro" id="IPR057666">
    <property type="entry name" value="DrpA_SLOG"/>
</dbReference>
<dbReference type="Proteomes" id="UP001236014">
    <property type="component" value="Chromosome"/>
</dbReference>
<evidence type="ECO:0000256" key="1">
    <source>
        <dbReference type="ARBA" id="ARBA00006525"/>
    </source>
</evidence>
<dbReference type="RefSeq" id="WP_285969485.1">
    <property type="nucleotide sequence ID" value="NZ_CP127294.1"/>
</dbReference>
<dbReference type="Gene3D" id="3.40.50.450">
    <property type="match status" value="1"/>
</dbReference>
<feature type="domain" description="Smf/DprA SLOG" evidence="2">
    <location>
        <begin position="90"/>
        <end position="310"/>
    </location>
</feature>
<reference evidence="4 5" key="1">
    <citation type="submission" date="2023-06" db="EMBL/GenBank/DDBJ databases">
        <authorList>
            <person name="Oyuntsetseg B."/>
            <person name="Kim S.B."/>
        </authorList>
    </citation>
    <scope>NUCLEOTIDE SEQUENCE [LARGE SCALE GENOMIC DNA]</scope>
    <source>
        <strain evidence="4 5">2-15</strain>
    </source>
</reference>
<dbReference type="Pfam" id="PF17782">
    <property type="entry name" value="WHD_DprA"/>
    <property type="match status" value="1"/>
</dbReference>
<gene>
    <name evidence="4" type="primary">dprA</name>
    <name evidence="4" type="ORF">QRX50_46885</name>
</gene>